<gene>
    <name evidence="2" type="ORF">EH244_06385</name>
</gene>
<dbReference type="AlphaFoldDB" id="A0A3P3EVD4"/>
<dbReference type="InterPro" id="IPR005025">
    <property type="entry name" value="FMN_Rdtase-like_dom"/>
</dbReference>
<dbReference type="PANTHER" id="PTHR30543">
    <property type="entry name" value="CHROMATE REDUCTASE"/>
    <property type="match status" value="1"/>
</dbReference>
<dbReference type="EMBL" id="RQXU01000003">
    <property type="protein sequence ID" value="RRH90374.1"/>
    <property type="molecule type" value="Genomic_DNA"/>
</dbReference>
<name>A0A3P3EVD4_9BURK</name>
<dbReference type="RefSeq" id="WP_124957601.1">
    <property type="nucleotide sequence ID" value="NZ_CBFHCE010000002.1"/>
</dbReference>
<reference evidence="2 3" key="1">
    <citation type="submission" date="2018-11" db="EMBL/GenBank/DDBJ databases">
        <title>The genome of Variovorax sp T529.</title>
        <authorList>
            <person name="Gao J."/>
        </authorList>
    </citation>
    <scope>NUCLEOTIDE SEQUENCE [LARGE SCALE GENOMIC DNA]</scope>
    <source>
        <strain evidence="2 3">T529</strain>
    </source>
</reference>
<evidence type="ECO:0000259" key="1">
    <source>
        <dbReference type="Pfam" id="PF03358"/>
    </source>
</evidence>
<dbReference type="GO" id="GO:0010181">
    <property type="term" value="F:FMN binding"/>
    <property type="evidence" value="ECO:0007669"/>
    <property type="project" value="TreeGrafter"/>
</dbReference>
<dbReference type="PANTHER" id="PTHR30543:SF21">
    <property type="entry name" value="NAD(P)H-DEPENDENT FMN REDUCTASE LOT6"/>
    <property type="match status" value="1"/>
</dbReference>
<evidence type="ECO:0000313" key="2">
    <source>
        <dbReference type="EMBL" id="RRH90374.1"/>
    </source>
</evidence>
<proteinExistence type="predicted"/>
<dbReference type="Proteomes" id="UP000271590">
    <property type="component" value="Unassembled WGS sequence"/>
</dbReference>
<organism evidence="2 3">
    <name type="scientific">Variovorax beijingensis</name>
    <dbReference type="NCBI Taxonomy" id="2496117"/>
    <lineage>
        <taxon>Bacteria</taxon>
        <taxon>Pseudomonadati</taxon>
        <taxon>Pseudomonadota</taxon>
        <taxon>Betaproteobacteria</taxon>
        <taxon>Burkholderiales</taxon>
        <taxon>Comamonadaceae</taxon>
        <taxon>Variovorax</taxon>
    </lineage>
</organism>
<dbReference type="InterPro" id="IPR050712">
    <property type="entry name" value="NAD(P)H-dep_reductase"/>
</dbReference>
<evidence type="ECO:0000313" key="3">
    <source>
        <dbReference type="Proteomes" id="UP000271590"/>
    </source>
</evidence>
<dbReference type="InterPro" id="IPR029039">
    <property type="entry name" value="Flavoprotein-like_sf"/>
</dbReference>
<dbReference type="Gene3D" id="3.40.50.360">
    <property type="match status" value="1"/>
</dbReference>
<protein>
    <submittedName>
        <fullName evidence="2">NADPH-dependent oxidoreductase</fullName>
    </submittedName>
</protein>
<dbReference type="GO" id="GO:0016491">
    <property type="term" value="F:oxidoreductase activity"/>
    <property type="evidence" value="ECO:0007669"/>
    <property type="project" value="InterPro"/>
</dbReference>
<sequence>MKPRLGVLVCSTRPGRVGPRIAQWMLEVASAHDRFDASLLDIAAFDLPVFDEPEHPRLRKYLHPHTRAWSSAVDSADAFLFVMPEYNYGPPPSLLNALNYLVHEWQYKALAFVSYGGISGGMRAVQVTKQLVTTYKMVPMLEAVALPNVAQQLAGERFAPLPIHTESAHVMLDELHRWTHALTPLRHSQTTKAMS</sequence>
<feature type="domain" description="NADPH-dependent FMN reductase-like" evidence="1">
    <location>
        <begin position="4"/>
        <end position="149"/>
    </location>
</feature>
<dbReference type="SUPFAM" id="SSF52218">
    <property type="entry name" value="Flavoproteins"/>
    <property type="match status" value="1"/>
</dbReference>
<accession>A0A3P3EVD4</accession>
<comment type="caution">
    <text evidence="2">The sequence shown here is derived from an EMBL/GenBank/DDBJ whole genome shotgun (WGS) entry which is preliminary data.</text>
</comment>
<dbReference type="GO" id="GO:0005829">
    <property type="term" value="C:cytosol"/>
    <property type="evidence" value="ECO:0007669"/>
    <property type="project" value="TreeGrafter"/>
</dbReference>
<dbReference type="Pfam" id="PF03358">
    <property type="entry name" value="FMN_red"/>
    <property type="match status" value="1"/>
</dbReference>